<name>A0ABR6Z9J1_9BURK</name>
<protein>
    <submittedName>
        <fullName evidence="5">HipA domain-containing protein</fullName>
    </submittedName>
</protein>
<dbReference type="Proteomes" id="UP000646911">
    <property type="component" value="Unassembled WGS sequence"/>
</dbReference>
<accession>A0ABR6Z9J1</accession>
<dbReference type="InterPro" id="IPR052028">
    <property type="entry name" value="HipA_Ser/Thr_kinase"/>
</dbReference>
<keyword evidence="2" id="KW-0808">Transferase</keyword>
<evidence type="ECO:0000256" key="3">
    <source>
        <dbReference type="ARBA" id="ARBA00022777"/>
    </source>
</evidence>
<dbReference type="PANTHER" id="PTHR37419:SF8">
    <property type="entry name" value="TOXIN YJJJ"/>
    <property type="match status" value="1"/>
</dbReference>
<sequence length="436" mass="48299">MLTNTCTLQLFIDASWRDAAALELTGEPRLGKAAATYIIYSPDYTLKYWERADAAALTVNMPVDLFGRSSEAWPAFLIDLLPQGYGRLELLRQLKMADQLASDAGTADWPLLLAGAGNTIGNIRVKEAHEWVAARSGNSEGKQRGFTADEVAARAEDFNEYLAQHGLFLAGSSGIQGEWPKILLTRAHDGLFYLDHTLPDEQAAEHFIVKFGRGANRDLANILRLEAPYMHLAKRLGLHVHADLILRGRALFIPRFDREVKDAQVLRHAQESIASLCGISGLGNLPTHNEICQRLAKVVTDPTLDIIEYIKRDIANIALGNKDNHARNTAIQRRQDGNIVLTPLFDFAPMRLHPDGIARRIRWQADDGGSPDWASVIQQACAAAALDKAVVTDGIRMMAKPMASLLDDARDLGIEEEFLTPLEQSIMNIRKQLEKL</sequence>
<organism evidence="5 6">
    <name type="scientific">Undibacterium umbellatum</name>
    <dbReference type="NCBI Taxonomy" id="2762300"/>
    <lineage>
        <taxon>Bacteria</taxon>
        <taxon>Pseudomonadati</taxon>
        <taxon>Pseudomonadota</taxon>
        <taxon>Betaproteobacteria</taxon>
        <taxon>Burkholderiales</taxon>
        <taxon>Oxalobacteraceae</taxon>
        <taxon>Undibacterium</taxon>
    </lineage>
</organism>
<keyword evidence="3" id="KW-0418">Kinase</keyword>
<evidence type="ECO:0000313" key="6">
    <source>
        <dbReference type="Proteomes" id="UP000646911"/>
    </source>
</evidence>
<dbReference type="PIRSF" id="PIRSF028135">
    <property type="entry name" value="UCP028135_HipA-like"/>
    <property type="match status" value="1"/>
</dbReference>
<evidence type="ECO:0000259" key="4">
    <source>
        <dbReference type="Pfam" id="PF07804"/>
    </source>
</evidence>
<proteinExistence type="inferred from homology"/>
<dbReference type="EMBL" id="JACOFX010000004">
    <property type="protein sequence ID" value="MBC3907981.1"/>
    <property type="molecule type" value="Genomic_DNA"/>
</dbReference>
<comment type="similarity">
    <text evidence="1">Belongs to the HipA Ser/Thr kinase family.</text>
</comment>
<evidence type="ECO:0000256" key="1">
    <source>
        <dbReference type="ARBA" id="ARBA00010164"/>
    </source>
</evidence>
<evidence type="ECO:0000313" key="5">
    <source>
        <dbReference type="EMBL" id="MBC3907981.1"/>
    </source>
</evidence>
<evidence type="ECO:0000256" key="2">
    <source>
        <dbReference type="ARBA" id="ARBA00022679"/>
    </source>
</evidence>
<dbReference type="InterPro" id="IPR012893">
    <property type="entry name" value="HipA-like_C"/>
</dbReference>
<dbReference type="InterPro" id="IPR016869">
    <property type="entry name" value="UCP028135_HipA-like"/>
</dbReference>
<comment type="caution">
    <text evidence="5">The sequence shown here is derived from an EMBL/GenBank/DDBJ whole genome shotgun (WGS) entry which is preliminary data.</text>
</comment>
<gene>
    <name evidence="5" type="ORF">H8L47_10415</name>
</gene>
<dbReference type="PANTHER" id="PTHR37419">
    <property type="entry name" value="SERINE/THREONINE-PROTEIN KINASE TOXIN HIPA"/>
    <property type="match status" value="1"/>
</dbReference>
<keyword evidence="6" id="KW-1185">Reference proteome</keyword>
<dbReference type="Pfam" id="PF07804">
    <property type="entry name" value="HipA_C"/>
    <property type="match status" value="1"/>
</dbReference>
<reference evidence="5 6" key="1">
    <citation type="submission" date="2020-08" db="EMBL/GenBank/DDBJ databases">
        <title>Novel species isolated from subtropical streams in China.</title>
        <authorList>
            <person name="Lu H."/>
        </authorList>
    </citation>
    <scope>NUCLEOTIDE SEQUENCE [LARGE SCALE GENOMIC DNA]</scope>
    <source>
        <strain evidence="5 6">NL8W</strain>
    </source>
</reference>
<dbReference type="RefSeq" id="WP_186953535.1">
    <property type="nucleotide sequence ID" value="NZ_JACOFX010000004.1"/>
</dbReference>
<feature type="domain" description="HipA-like C-terminal" evidence="4">
    <location>
        <begin position="175"/>
        <end position="395"/>
    </location>
</feature>